<comment type="caution">
    <text evidence="1">The sequence shown here is derived from an EMBL/GenBank/DDBJ whole genome shotgun (WGS) entry which is preliminary data.</text>
</comment>
<gene>
    <name evidence="1" type="ORF">N7476_005135</name>
</gene>
<keyword evidence="2" id="KW-1185">Reference proteome</keyword>
<evidence type="ECO:0000313" key="2">
    <source>
        <dbReference type="Proteomes" id="UP001147746"/>
    </source>
</evidence>
<sequence>MPSIELAELGLRSRRRNKKKSFYNHVPNQDFVAQVRLSSKSGPDANNPKAECGASEESLSFGSNLTKPTPFCYSSQEEVGKTWPQWPLMPTDDTQENIMLQDLVQQEMSCIQDVFEVDDPGDDCDSTLLLAGQSRNKHRDRREFNRYRYRKRKLQKYYQSARSVFLAQWRDMGGLFSTSRRYKGINQTFVRYDQIPQPLITSYISEEQFWTSLKRFFGLLPPPTVSTGHFPNSDQIKYIKNYLRSKPTPTHSSDAEDGGRDLVRICAKLTEFIFCNRESKIIFLGDNRAMYHRPRNPTWEIFQGFGLVEQFHHDAVSNQPSVLGQDPWHLARNASLSKRHSIMRVWAALRYLLAEERQVKGSDPDSIMKCGLLRIYDTLSIFNANLHGRPGIDFSRFSDKLVES</sequence>
<reference evidence="1" key="1">
    <citation type="submission" date="2022-12" db="EMBL/GenBank/DDBJ databases">
        <authorList>
            <person name="Petersen C."/>
        </authorList>
    </citation>
    <scope>NUCLEOTIDE SEQUENCE</scope>
    <source>
        <strain evidence="1">IBT 21472</strain>
    </source>
</reference>
<dbReference type="EMBL" id="JAPZBO010000004">
    <property type="protein sequence ID" value="KAJ5318715.1"/>
    <property type="molecule type" value="Genomic_DNA"/>
</dbReference>
<name>A0A9W9U5V0_9EURO</name>
<protein>
    <submittedName>
        <fullName evidence="1">Uncharacterized protein</fullName>
    </submittedName>
</protein>
<proteinExistence type="predicted"/>
<dbReference type="AlphaFoldDB" id="A0A9W9U5V0"/>
<dbReference type="Proteomes" id="UP001147746">
    <property type="component" value="Unassembled WGS sequence"/>
</dbReference>
<reference evidence="1" key="2">
    <citation type="journal article" date="2023" name="IMA Fungus">
        <title>Comparative genomic study of the Penicillium genus elucidates a diverse pangenome and 15 lateral gene transfer events.</title>
        <authorList>
            <person name="Petersen C."/>
            <person name="Sorensen T."/>
            <person name="Nielsen M.R."/>
            <person name="Sondergaard T.E."/>
            <person name="Sorensen J.L."/>
            <person name="Fitzpatrick D.A."/>
            <person name="Frisvad J.C."/>
            <person name="Nielsen K.L."/>
        </authorList>
    </citation>
    <scope>NUCLEOTIDE SEQUENCE</scope>
    <source>
        <strain evidence="1">IBT 21472</strain>
    </source>
</reference>
<evidence type="ECO:0000313" key="1">
    <source>
        <dbReference type="EMBL" id="KAJ5318715.1"/>
    </source>
</evidence>
<organism evidence="1 2">
    <name type="scientific">Penicillium atrosanguineum</name>
    <dbReference type="NCBI Taxonomy" id="1132637"/>
    <lineage>
        <taxon>Eukaryota</taxon>
        <taxon>Fungi</taxon>
        <taxon>Dikarya</taxon>
        <taxon>Ascomycota</taxon>
        <taxon>Pezizomycotina</taxon>
        <taxon>Eurotiomycetes</taxon>
        <taxon>Eurotiomycetidae</taxon>
        <taxon>Eurotiales</taxon>
        <taxon>Aspergillaceae</taxon>
        <taxon>Penicillium</taxon>
    </lineage>
</organism>
<accession>A0A9W9U5V0</accession>